<keyword evidence="2" id="KW-1185">Reference proteome</keyword>
<protein>
    <submittedName>
        <fullName evidence="1">Uncharacterized protein</fullName>
    </submittedName>
</protein>
<dbReference type="STRING" id="1150626.PHAMO_210019"/>
<evidence type="ECO:0000313" key="1">
    <source>
        <dbReference type="EMBL" id="CCG40508.1"/>
    </source>
</evidence>
<accession>H8FQ70</accession>
<comment type="caution">
    <text evidence="1">The sequence shown here is derived from an EMBL/GenBank/DDBJ whole genome shotgun (WGS) entry which is preliminary data.</text>
</comment>
<gene>
    <name evidence="1" type="ORF">PHAMO_210019</name>
</gene>
<proteinExistence type="predicted"/>
<dbReference type="EMBL" id="CAHP01000014">
    <property type="protein sequence ID" value="CCG40508.1"/>
    <property type="molecule type" value="Genomic_DNA"/>
</dbReference>
<dbReference type="AlphaFoldDB" id="H8FQ70"/>
<reference evidence="1 2" key="1">
    <citation type="journal article" date="2012" name="J. Bacteriol.">
        <title>Draft Genome Sequence of the Purple Photosynthetic Bacterium Phaeospirillum molischianum DSM120, a Particularly Versatile Bacterium.</title>
        <authorList>
            <person name="Duquesne K."/>
            <person name="Prima V."/>
            <person name="Ji B."/>
            <person name="Rouy Z."/>
            <person name="Medigue C."/>
            <person name="Talla E."/>
            <person name="Sturgis J.N."/>
        </authorList>
    </citation>
    <scope>NUCLEOTIDE SEQUENCE [LARGE SCALE GENOMIC DNA]</scope>
    <source>
        <strain evidence="2">DSM120</strain>
    </source>
</reference>
<dbReference type="Proteomes" id="UP000004169">
    <property type="component" value="Unassembled WGS sequence"/>
</dbReference>
<organism evidence="1 2">
    <name type="scientific">Magnetospirillum molischianum DSM 120</name>
    <dbReference type="NCBI Taxonomy" id="1150626"/>
    <lineage>
        <taxon>Bacteria</taxon>
        <taxon>Pseudomonadati</taxon>
        <taxon>Pseudomonadota</taxon>
        <taxon>Alphaproteobacteria</taxon>
        <taxon>Rhodospirillales</taxon>
        <taxon>Rhodospirillaceae</taxon>
        <taxon>Magnetospirillum</taxon>
    </lineage>
</organism>
<evidence type="ECO:0000313" key="2">
    <source>
        <dbReference type="Proteomes" id="UP000004169"/>
    </source>
</evidence>
<name>H8FQ70_MAGML</name>
<sequence length="37" mass="3922">MRANVATLSIFPAGNMHVRSGPDVCLPSVIVKNGKKL</sequence>